<evidence type="ECO:0000256" key="9">
    <source>
        <dbReference type="RuleBase" id="RU000487"/>
    </source>
</evidence>
<sequence length="220" mass="24737">MTQIMFETFNTPAIYVAIQAVLSLFASGRVTGMVLESGYGVTHTVSFYECYPLSYAILRENLAGRDLTEYLREILRERGYLFTTIVEKQIVRDIKKKLCYVALGFDQEMPAAKSNLVEKSYELPDGQVITIGDQMFRCPKALFQPSFLFTEANGIHESTYNSIMKCDADIHKNLYAHILLSGGNTMFPGIADRMQKEVTALAPSGMKIKIIASPDRKYSV</sequence>
<organism evidence="10 11">
    <name type="scientific">Ignelater luminosus</name>
    <name type="common">Cucubano</name>
    <name type="synonym">Pyrophorus luminosus</name>
    <dbReference type="NCBI Taxonomy" id="2038154"/>
    <lineage>
        <taxon>Eukaryota</taxon>
        <taxon>Metazoa</taxon>
        <taxon>Ecdysozoa</taxon>
        <taxon>Arthropoda</taxon>
        <taxon>Hexapoda</taxon>
        <taxon>Insecta</taxon>
        <taxon>Pterygota</taxon>
        <taxon>Neoptera</taxon>
        <taxon>Endopterygota</taxon>
        <taxon>Coleoptera</taxon>
        <taxon>Polyphaga</taxon>
        <taxon>Elateriformia</taxon>
        <taxon>Elateroidea</taxon>
        <taxon>Elateridae</taxon>
        <taxon>Agrypninae</taxon>
        <taxon>Pyrophorini</taxon>
        <taxon>Ignelater</taxon>
    </lineage>
</organism>
<evidence type="ECO:0000313" key="10">
    <source>
        <dbReference type="EMBL" id="KAF2889540.1"/>
    </source>
</evidence>
<dbReference type="PANTHER" id="PTHR11937">
    <property type="entry name" value="ACTIN"/>
    <property type="match status" value="1"/>
</dbReference>
<dbReference type="InterPro" id="IPR004000">
    <property type="entry name" value="Actin"/>
</dbReference>
<keyword evidence="7" id="KW-0206">Cytoskeleton</keyword>
<proteinExistence type="inferred from homology"/>
<evidence type="ECO:0000256" key="5">
    <source>
        <dbReference type="ARBA" id="ARBA00022801"/>
    </source>
</evidence>
<evidence type="ECO:0000256" key="1">
    <source>
        <dbReference type="ARBA" id="ARBA00004245"/>
    </source>
</evidence>
<evidence type="ECO:0000256" key="8">
    <source>
        <dbReference type="ARBA" id="ARBA00049360"/>
    </source>
</evidence>
<dbReference type="GO" id="GO:0005856">
    <property type="term" value="C:cytoskeleton"/>
    <property type="evidence" value="ECO:0007669"/>
    <property type="project" value="UniProtKB-SubCell"/>
</dbReference>
<dbReference type="PRINTS" id="PR00190">
    <property type="entry name" value="ACTIN"/>
</dbReference>
<evidence type="ECO:0000313" key="11">
    <source>
        <dbReference type="Proteomes" id="UP000801492"/>
    </source>
</evidence>
<comment type="similarity">
    <text evidence="2 9">Belongs to the actin family.</text>
</comment>
<dbReference type="InterPro" id="IPR043129">
    <property type="entry name" value="ATPase_NBD"/>
</dbReference>
<dbReference type="FunFam" id="3.90.640.10:FF:000047">
    <property type="entry name" value="Actin, alpha skeletal muscle"/>
    <property type="match status" value="1"/>
</dbReference>
<dbReference type="Proteomes" id="UP000801492">
    <property type="component" value="Unassembled WGS sequence"/>
</dbReference>
<keyword evidence="5" id="KW-0378">Hydrolase</keyword>
<protein>
    <recommendedName>
        <fullName evidence="12">Actin</fullName>
    </recommendedName>
</protein>
<evidence type="ECO:0000256" key="2">
    <source>
        <dbReference type="ARBA" id="ARBA00006752"/>
    </source>
</evidence>
<comment type="caution">
    <text evidence="10">The sequence shown here is derived from an EMBL/GenBank/DDBJ whole genome shotgun (WGS) entry which is preliminary data.</text>
</comment>
<evidence type="ECO:0000256" key="7">
    <source>
        <dbReference type="ARBA" id="ARBA00023212"/>
    </source>
</evidence>
<keyword evidence="6" id="KW-0067">ATP-binding</keyword>
<accession>A0A8K0CTZ8</accession>
<dbReference type="GO" id="GO:0016787">
    <property type="term" value="F:hydrolase activity"/>
    <property type="evidence" value="ECO:0007669"/>
    <property type="project" value="UniProtKB-KW"/>
</dbReference>
<comment type="subcellular location">
    <subcellularLocation>
        <location evidence="1">Cytoplasm</location>
        <location evidence="1">Cytoskeleton</location>
    </subcellularLocation>
</comment>
<dbReference type="Gene3D" id="3.30.420.40">
    <property type="match status" value="2"/>
</dbReference>
<dbReference type="Gene3D" id="3.90.640.10">
    <property type="entry name" value="Actin, Chain A, domain 4"/>
    <property type="match status" value="1"/>
</dbReference>
<dbReference type="SMART" id="SM00268">
    <property type="entry name" value="ACTIN"/>
    <property type="match status" value="1"/>
</dbReference>
<evidence type="ECO:0000256" key="6">
    <source>
        <dbReference type="ARBA" id="ARBA00022840"/>
    </source>
</evidence>
<comment type="catalytic activity">
    <reaction evidence="8">
        <text>ATP + H2O = ADP + phosphate + H(+)</text>
        <dbReference type="Rhea" id="RHEA:13065"/>
        <dbReference type="ChEBI" id="CHEBI:15377"/>
        <dbReference type="ChEBI" id="CHEBI:15378"/>
        <dbReference type="ChEBI" id="CHEBI:30616"/>
        <dbReference type="ChEBI" id="CHEBI:43474"/>
        <dbReference type="ChEBI" id="CHEBI:456216"/>
    </reaction>
</comment>
<dbReference type="Pfam" id="PF00022">
    <property type="entry name" value="Actin"/>
    <property type="match status" value="1"/>
</dbReference>
<dbReference type="EMBL" id="VTPC01065627">
    <property type="protein sequence ID" value="KAF2889540.1"/>
    <property type="molecule type" value="Genomic_DNA"/>
</dbReference>
<dbReference type="SUPFAM" id="SSF53067">
    <property type="entry name" value="Actin-like ATPase domain"/>
    <property type="match status" value="2"/>
</dbReference>
<keyword evidence="4" id="KW-0547">Nucleotide-binding</keyword>
<dbReference type="GO" id="GO:0005524">
    <property type="term" value="F:ATP binding"/>
    <property type="evidence" value="ECO:0007669"/>
    <property type="project" value="UniProtKB-KW"/>
</dbReference>
<evidence type="ECO:0000256" key="3">
    <source>
        <dbReference type="ARBA" id="ARBA00022490"/>
    </source>
</evidence>
<reference evidence="10" key="1">
    <citation type="submission" date="2019-08" db="EMBL/GenBank/DDBJ databases">
        <title>The genome of the North American firefly Photinus pyralis.</title>
        <authorList>
            <consortium name="Photinus pyralis genome working group"/>
            <person name="Fallon T.R."/>
            <person name="Sander Lower S.E."/>
            <person name="Weng J.-K."/>
        </authorList>
    </citation>
    <scope>NUCLEOTIDE SEQUENCE</scope>
    <source>
        <strain evidence="10">TRF0915ILg1</strain>
        <tissue evidence="10">Whole body</tissue>
    </source>
</reference>
<dbReference type="OrthoDB" id="422673at2759"/>
<keyword evidence="11" id="KW-1185">Reference proteome</keyword>
<evidence type="ECO:0000256" key="4">
    <source>
        <dbReference type="ARBA" id="ARBA00022741"/>
    </source>
</evidence>
<evidence type="ECO:0008006" key="12">
    <source>
        <dbReference type="Google" id="ProtNLM"/>
    </source>
</evidence>
<keyword evidence="3" id="KW-0963">Cytoplasm</keyword>
<gene>
    <name evidence="10" type="ORF">ILUMI_16633</name>
</gene>
<dbReference type="AlphaFoldDB" id="A0A8K0CTZ8"/>
<name>A0A8K0CTZ8_IGNLU</name>
<dbReference type="FunFam" id="3.30.420.40:FF:000404">
    <property type="entry name" value="Major actin"/>
    <property type="match status" value="1"/>
</dbReference>